<keyword evidence="3 9" id="KW-0813">Transport</keyword>
<feature type="non-terminal residue" evidence="11">
    <location>
        <position position="1"/>
    </location>
</feature>
<dbReference type="GO" id="GO:0016020">
    <property type="term" value="C:membrane"/>
    <property type="evidence" value="ECO:0007669"/>
    <property type="project" value="UniProtKB-SubCell"/>
</dbReference>
<evidence type="ECO:0000256" key="8">
    <source>
        <dbReference type="PROSITE-ProRule" id="PRU00282"/>
    </source>
</evidence>
<accession>A0A8S9UMQ9</accession>
<sequence>LTSVKTRLRRIRMKQYMRTVDSFNASVSFTSIQQLNRRLANWSSLPTPSLPMSPAAAAPLPGVMTCSSLRSTGSSVSVTRPTATSAVAAASPAVRALCSGAVAGVVADSMLHPLEVINLRMKIQQQPSAKYSGILRSVRTILKEEGVRGYFGGLSTTLLASPVCAAMYFGTYETLKATASPLVPEEHRGVVYFLAGAASEAIISAVSVPSEVIKSRLQLGRNPRNASGGVVKYTQNYRGTAHAAKSILRSEGVRGLYAGYSACLSVDTFFSAFSFLFYETLKHRYQQHLAANDSDRQLNSVESLAVGSIAGGMSAFLTNPLDVITVRLMTQGKNKKYLGLRDCLVQSVRNEGPGVLWRGASCRIVSIMPTTGICFGVYESIKHSFFDGDLEDFDLE</sequence>
<feature type="transmembrane region" description="Helical" evidence="10">
    <location>
        <begin position="255"/>
        <end position="278"/>
    </location>
</feature>
<evidence type="ECO:0000256" key="9">
    <source>
        <dbReference type="RuleBase" id="RU000488"/>
    </source>
</evidence>
<dbReference type="AlphaFoldDB" id="A0A8S9UMQ9"/>
<evidence type="ECO:0000313" key="12">
    <source>
        <dbReference type="Proteomes" id="UP000704712"/>
    </source>
</evidence>
<keyword evidence="7 8" id="KW-0472">Membrane</keyword>
<evidence type="ECO:0000313" key="11">
    <source>
        <dbReference type="EMBL" id="KAF4142000.1"/>
    </source>
</evidence>
<feature type="repeat" description="Solcar" evidence="8">
    <location>
        <begin position="187"/>
        <end position="284"/>
    </location>
</feature>
<dbReference type="InterPro" id="IPR023395">
    <property type="entry name" value="MCP_dom_sf"/>
</dbReference>
<evidence type="ECO:0000256" key="1">
    <source>
        <dbReference type="ARBA" id="ARBA00004141"/>
    </source>
</evidence>
<evidence type="ECO:0000256" key="7">
    <source>
        <dbReference type="ARBA" id="ARBA00023136"/>
    </source>
</evidence>
<dbReference type="EMBL" id="JAACNO010001227">
    <property type="protein sequence ID" value="KAF4142000.1"/>
    <property type="molecule type" value="Genomic_DNA"/>
</dbReference>
<evidence type="ECO:0000256" key="10">
    <source>
        <dbReference type="SAM" id="Phobius"/>
    </source>
</evidence>
<evidence type="ECO:0000256" key="4">
    <source>
        <dbReference type="ARBA" id="ARBA00022692"/>
    </source>
</evidence>
<dbReference type="SUPFAM" id="SSF103506">
    <property type="entry name" value="Mitochondrial carrier"/>
    <property type="match status" value="1"/>
</dbReference>
<gene>
    <name evidence="11" type="ORF">GN958_ATG08802</name>
</gene>
<name>A0A8S9UMQ9_PHYIN</name>
<evidence type="ECO:0000256" key="2">
    <source>
        <dbReference type="ARBA" id="ARBA00006375"/>
    </source>
</evidence>
<comment type="subcellular location">
    <subcellularLocation>
        <location evidence="1">Membrane</location>
        <topology evidence="1">Multi-pass membrane protein</topology>
    </subcellularLocation>
</comment>
<proteinExistence type="inferred from homology"/>
<dbReference type="Proteomes" id="UP000704712">
    <property type="component" value="Unassembled WGS sequence"/>
</dbReference>
<feature type="transmembrane region" description="Helical" evidence="10">
    <location>
        <begin position="149"/>
        <end position="169"/>
    </location>
</feature>
<dbReference type="PROSITE" id="PS50920">
    <property type="entry name" value="SOLCAR"/>
    <property type="match status" value="3"/>
</dbReference>
<evidence type="ECO:0000256" key="6">
    <source>
        <dbReference type="ARBA" id="ARBA00022989"/>
    </source>
</evidence>
<keyword evidence="4 8" id="KW-0812">Transmembrane</keyword>
<reference evidence="11" key="1">
    <citation type="submission" date="2020-03" db="EMBL/GenBank/DDBJ databases">
        <title>Hybrid Assembly of Korean Phytophthora infestans isolates.</title>
        <authorList>
            <person name="Prokchorchik M."/>
            <person name="Lee Y."/>
            <person name="Seo J."/>
            <person name="Cho J.-H."/>
            <person name="Park Y.-E."/>
            <person name="Jang D.-C."/>
            <person name="Im J.-S."/>
            <person name="Choi J.-G."/>
            <person name="Park H.-J."/>
            <person name="Lee G.-B."/>
            <person name="Lee Y.-G."/>
            <person name="Hong S.-Y."/>
            <person name="Cho K."/>
            <person name="Sohn K.H."/>
        </authorList>
    </citation>
    <scope>NUCLEOTIDE SEQUENCE</scope>
    <source>
        <strain evidence="11">KR_2_A2</strain>
    </source>
</reference>
<keyword evidence="6 10" id="KW-1133">Transmembrane helix</keyword>
<protein>
    <submittedName>
        <fullName evidence="11">Mitochondrial carrier protein</fullName>
    </submittedName>
</protein>
<dbReference type="Gene3D" id="1.50.40.10">
    <property type="entry name" value="Mitochondrial carrier domain"/>
    <property type="match status" value="2"/>
</dbReference>
<comment type="caution">
    <text evidence="11">The sequence shown here is derived from an EMBL/GenBank/DDBJ whole genome shotgun (WGS) entry which is preliminary data.</text>
</comment>
<dbReference type="PANTHER" id="PTHR45667">
    <property type="entry name" value="S-ADENOSYLMETHIONINE MITOCHONDRIAL CARRIER PROTEIN"/>
    <property type="match status" value="1"/>
</dbReference>
<feature type="repeat" description="Solcar" evidence="8">
    <location>
        <begin position="91"/>
        <end position="178"/>
    </location>
</feature>
<organism evidence="11 12">
    <name type="scientific">Phytophthora infestans</name>
    <name type="common">Potato late blight agent</name>
    <name type="synonym">Botrytis infestans</name>
    <dbReference type="NCBI Taxonomy" id="4787"/>
    <lineage>
        <taxon>Eukaryota</taxon>
        <taxon>Sar</taxon>
        <taxon>Stramenopiles</taxon>
        <taxon>Oomycota</taxon>
        <taxon>Peronosporomycetes</taxon>
        <taxon>Peronosporales</taxon>
        <taxon>Peronosporaceae</taxon>
        <taxon>Phytophthora</taxon>
    </lineage>
</organism>
<dbReference type="InterPro" id="IPR018108">
    <property type="entry name" value="MCP_transmembrane"/>
</dbReference>
<evidence type="ECO:0000256" key="5">
    <source>
        <dbReference type="ARBA" id="ARBA00022737"/>
    </source>
</evidence>
<evidence type="ECO:0000256" key="3">
    <source>
        <dbReference type="ARBA" id="ARBA00022448"/>
    </source>
</evidence>
<dbReference type="Pfam" id="PF00153">
    <property type="entry name" value="Mito_carr"/>
    <property type="match status" value="3"/>
</dbReference>
<keyword evidence="5" id="KW-0677">Repeat</keyword>
<feature type="repeat" description="Solcar" evidence="8">
    <location>
        <begin position="298"/>
        <end position="384"/>
    </location>
</feature>
<comment type="similarity">
    <text evidence="2 9">Belongs to the mitochondrial carrier (TC 2.A.29) family.</text>
</comment>